<proteinExistence type="predicted"/>
<name>A0A0L8G624_OCTBM</name>
<dbReference type="EMBL" id="KQ423712">
    <property type="protein sequence ID" value="KOF72328.1"/>
    <property type="molecule type" value="Genomic_DNA"/>
</dbReference>
<evidence type="ECO:0000313" key="1">
    <source>
        <dbReference type="EMBL" id="KOF72328.1"/>
    </source>
</evidence>
<reference evidence="1" key="1">
    <citation type="submission" date="2015-07" db="EMBL/GenBank/DDBJ databases">
        <title>MeaNS - Measles Nucleotide Surveillance Program.</title>
        <authorList>
            <person name="Tran T."/>
            <person name="Druce J."/>
        </authorList>
    </citation>
    <scope>NUCLEOTIDE SEQUENCE</scope>
    <source>
        <strain evidence="1">UCB-OBI-ISO-001</strain>
        <tissue evidence="1">Gonad</tissue>
    </source>
</reference>
<gene>
    <name evidence="1" type="ORF">OCBIM_22039580mg</name>
</gene>
<sequence>MKEILDTSPQNTTRVIQILHKYPNRMLENHLPQLDFINSLDVWILLQLNEANLAQRISICDSLQKRRENYPFFFFLFKESGDRR</sequence>
<accession>A0A0L8G624</accession>
<dbReference type="AlphaFoldDB" id="A0A0L8G624"/>
<protein>
    <submittedName>
        <fullName evidence="1">Uncharacterized protein</fullName>
    </submittedName>
</protein>
<organism evidence="1">
    <name type="scientific">Octopus bimaculoides</name>
    <name type="common">California two-spotted octopus</name>
    <dbReference type="NCBI Taxonomy" id="37653"/>
    <lineage>
        <taxon>Eukaryota</taxon>
        <taxon>Metazoa</taxon>
        <taxon>Spiralia</taxon>
        <taxon>Lophotrochozoa</taxon>
        <taxon>Mollusca</taxon>
        <taxon>Cephalopoda</taxon>
        <taxon>Coleoidea</taxon>
        <taxon>Octopodiformes</taxon>
        <taxon>Octopoda</taxon>
        <taxon>Incirrata</taxon>
        <taxon>Octopodidae</taxon>
        <taxon>Octopus</taxon>
    </lineage>
</organism>